<geneLocation type="chloroplast" evidence="1"/>
<gene>
    <name evidence="1" type="primary">orf126</name>
</gene>
<sequence length="126" mass="15288">MKEMVAFFLTKNESIFVLIKKSEIGLSNKNKSYKQKDKTYYRFRVKDKQNILRLIHLFNLSILLDKVFKRFENWVFKTNQLWNLNIVVKQNRPEISLTNSWLTGFREALVKQSFTYGWFLCFFSKK</sequence>
<keyword evidence="1" id="KW-0934">Plastid</keyword>
<keyword evidence="1" id="KW-0150">Chloroplast</keyword>
<dbReference type="SUPFAM" id="SSF55608">
    <property type="entry name" value="Homing endonucleases"/>
    <property type="match status" value="1"/>
</dbReference>
<dbReference type="InterPro" id="IPR027434">
    <property type="entry name" value="Homing_endonucl"/>
</dbReference>
<name>A0A097KN93_9CHLO</name>
<dbReference type="EMBL" id="KM462875">
    <property type="protein sequence ID" value="AIT94651.1"/>
    <property type="molecule type" value="Genomic_DNA"/>
</dbReference>
<dbReference type="AlphaFoldDB" id="A0A097KN93"/>
<reference evidence="1" key="1">
    <citation type="journal article" date="2014" name="BMC Evol. Biol.">
        <title>Chloroplast phylogenomic analysis resolves deep-level relationships within the green algal class Trebouxiophyceae.</title>
        <authorList>
            <person name="Lemieux C."/>
            <person name="Otis C."/>
            <person name="Turmel M."/>
        </authorList>
    </citation>
    <scope>NUCLEOTIDE SEQUENCE</scope>
</reference>
<proteinExistence type="predicted"/>
<protein>
    <submittedName>
        <fullName evidence="1">AccB</fullName>
    </submittedName>
</protein>
<evidence type="ECO:0000313" key="1">
    <source>
        <dbReference type="EMBL" id="AIT94651.1"/>
    </source>
</evidence>
<accession>A0A097KN93</accession>
<organism evidence="1">
    <name type="scientific">Pleurastrosarcina brevispinosa</name>
    <dbReference type="NCBI Taxonomy" id="163096"/>
    <lineage>
        <taxon>Eukaryota</taxon>
        <taxon>Viridiplantae</taxon>
        <taxon>Chlorophyta</taxon>
        <taxon>core chlorophytes</taxon>
        <taxon>Trebouxiophyceae</taxon>
        <taxon>Trebouxiophyceae incertae sedis</taxon>
        <taxon>Pleurastrosarcina</taxon>
    </lineage>
</organism>